<dbReference type="EMBL" id="CAKLBY020000175">
    <property type="protein sequence ID" value="CAK7931457.1"/>
    <property type="molecule type" value="Genomic_DNA"/>
</dbReference>
<proteinExistence type="predicted"/>
<organism evidence="1 2">
    <name type="scientific">Peronospora matthiolae</name>
    <dbReference type="NCBI Taxonomy" id="2874970"/>
    <lineage>
        <taxon>Eukaryota</taxon>
        <taxon>Sar</taxon>
        <taxon>Stramenopiles</taxon>
        <taxon>Oomycota</taxon>
        <taxon>Peronosporomycetes</taxon>
        <taxon>Peronosporales</taxon>
        <taxon>Peronosporaceae</taxon>
        <taxon>Peronospora</taxon>
    </lineage>
</organism>
<sequence length="105" mass="12429">MEDRLCAFPREELILATTLSHNETVLERNMFPYETPEGVEHWTLWSCHELNDTEIEEFVCSWLKGNAPQVEEWNYDENSSRSIDLFHVHVYFACGRGEMKPFMLT</sequence>
<dbReference type="AlphaFoldDB" id="A0AAV1UCS2"/>
<name>A0AAV1UCS2_9STRA</name>
<accession>A0AAV1UCS2</accession>
<dbReference type="Proteomes" id="UP001162060">
    <property type="component" value="Unassembled WGS sequence"/>
</dbReference>
<comment type="caution">
    <text evidence="1">The sequence shown here is derived from an EMBL/GenBank/DDBJ whole genome shotgun (WGS) entry which is preliminary data.</text>
</comment>
<reference evidence="1" key="1">
    <citation type="submission" date="2024-01" db="EMBL/GenBank/DDBJ databases">
        <authorList>
            <person name="Webb A."/>
        </authorList>
    </citation>
    <scope>NUCLEOTIDE SEQUENCE</scope>
    <source>
        <strain evidence="1">Pm1</strain>
    </source>
</reference>
<evidence type="ECO:0000313" key="1">
    <source>
        <dbReference type="EMBL" id="CAK7931457.1"/>
    </source>
</evidence>
<gene>
    <name evidence="1" type="ORF">PM001_LOCUS16607</name>
</gene>
<protein>
    <submittedName>
        <fullName evidence="1">Uncharacterized protein</fullName>
    </submittedName>
</protein>
<evidence type="ECO:0000313" key="2">
    <source>
        <dbReference type="Proteomes" id="UP001162060"/>
    </source>
</evidence>